<dbReference type="Gene3D" id="2.30.30.90">
    <property type="match status" value="1"/>
</dbReference>
<dbReference type="EMBL" id="LN879430">
    <property type="protein sequence ID" value="CUH92770.1"/>
    <property type="molecule type" value="Genomic_DNA"/>
</dbReference>
<dbReference type="InterPro" id="IPR038157">
    <property type="entry name" value="FeoA_core_dom"/>
</dbReference>
<organism evidence="3 4">
    <name type="scientific">Herbinix luporum</name>
    <dbReference type="NCBI Taxonomy" id="1679721"/>
    <lineage>
        <taxon>Bacteria</taxon>
        <taxon>Bacillati</taxon>
        <taxon>Bacillota</taxon>
        <taxon>Clostridia</taxon>
        <taxon>Lachnospirales</taxon>
        <taxon>Lachnospiraceae</taxon>
        <taxon>Herbinix</taxon>
    </lineage>
</organism>
<dbReference type="RefSeq" id="WP_058258109.1">
    <property type="nucleotide sequence ID" value="NZ_DUPS01000027.1"/>
</dbReference>
<dbReference type="InterPro" id="IPR007167">
    <property type="entry name" value="Fe-transptr_FeoA-like"/>
</dbReference>
<sequence length="79" mass="8796">MRKKNSEKISNSLYYAKDNLQYTITSAPELGILKSLGIVKDARVCKKMTHWMGGPVLVKIESSEIAIGKDIAEKIMVRG</sequence>
<dbReference type="AlphaFoldDB" id="A0A0K8J5M4"/>
<dbReference type="SUPFAM" id="SSF50037">
    <property type="entry name" value="C-terminal domain of transcriptional repressors"/>
    <property type="match status" value="1"/>
</dbReference>
<dbReference type="Proteomes" id="UP000196053">
    <property type="component" value="Chromosome I"/>
</dbReference>
<evidence type="ECO:0000313" key="4">
    <source>
        <dbReference type="Proteomes" id="UP000196053"/>
    </source>
</evidence>
<name>A0A0K8J5M4_9FIRM</name>
<dbReference type="GO" id="GO:0046914">
    <property type="term" value="F:transition metal ion binding"/>
    <property type="evidence" value="ECO:0007669"/>
    <property type="project" value="InterPro"/>
</dbReference>
<dbReference type="OrthoDB" id="5984at2"/>
<reference evidence="4" key="1">
    <citation type="submission" date="2015-09" db="EMBL/GenBank/DDBJ databases">
        <authorList>
            <person name="Wibberg D."/>
        </authorList>
    </citation>
    <scope>NUCLEOTIDE SEQUENCE [LARGE SCALE GENOMIC DNA]</scope>
    <source>
        <strain evidence="4">SD1D</strain>
    </source>
</reference>
<dbReference type="KEGG" id="hsd:SD1D_1224"/>
<keyword evidence="1" id="KW-0408">Iron</keyword>
<proteinExistence type="predicted"/>
<evidence type="ECO:0000259" key="2">
    <source>
        <dbReference type="Pfam" id="PF04023"/>
    </source>
</evidence>
<dbReference type="Pfam" id="PF04023">
    <property type="entry name" value="FeoA"/>
    <property type="match status" value="1"/>
</dbReference>
<evidence type="ECO:0000313" key="3">
    <source>
        <dbReference type="EMBL" id="CUH92770.1"/>
    </source>
</evidence>
<feature type="domain" description="Ferrous iron transporter FeoA-like" evidence="2">
    <location>
        <begin position="30"/>
        <end position="78"/>
    </location>
</feature>
<evidence type="ECO:0000256" key="1">
    <source>
        <dbReference type="ARBA" id="ARBA00023004"/>
    </source>
</evidence>
<dbReference type="InterPro" id="IPR008988">
    <property type="entry name" value="Transcriptional_repressor_C"/>
</dbReference>
<keyword evidence="4" id="KW-1185">Reference proteome</keyword>
<gene>
    <name evidence="3" type="ORF">SD1D_1224</name>
</gene>
<accession>A0A0K8J5M4</accession>
<protein>
    <recommendedName>
        <fullName evidence="2">Ferrous iron transporter FeoA-like domain-containing protein</fullName>
    </recommendedName>
</protein>